<dbReference type="InterPro" id="IPR016024">
    <property type="entry name" value="ARM-type_fold"/>
</dbReference>
<dbReference type="Pfam" id="PF13289">
    <property type="entry name" value="SIR2_2"/>
    <property type="match status" value="1"/>
</dbReference>
<dbReference type="SUPFAM" id="SSF52540">
    <property type="entry name" value="P-loop containing nucleoside triphosphate hydrolases"/>
    <property type="match status" value="1"/>
</dbReference>
<reference evidence="3" key="1">
    <citation type="submission" date="2021-02" db="EMBL/GenBank/DDBJ databases">
        <authorList>
            <person name="Nowell W R."/>
        </authorList>
    </citation>
    <scope>NUCLEOTIDE SEQUENCE</scope>
</reference>
<name>A0A813U1Z8_ADIRI</name>
<dbReference type="PANTHER" id="PTHR46844:SF1">
    <property type="entry name" value="SLR5058 PROTEIN"/>
    <property type="match status" value="1"/>
</dbReference>
<dbReference type="Proteomes" id="UP000663828">
    <property type="component" value="Unassembled WGS sequence"/>
</dbReference>
<dbReference type="Pfam" id="PF24883">
    <property type="entry name" value="NPHP3_N"/>
    <property type="match status" value="1"/>
</dbReference>
<evidence type="ECO:0000259" key="2">
    <source>
        <dbReference type="Pfam" id="PF24883"/>
    </source>
</evidence>
<comment type="caution">
    <text evidence="3">The sequence shown here is derived from an EMBL/GenBank/DDBJ whole genome shotgun (WGS) entry which is preliminary data.</text>
</comment>
<gene>
    <name evidence="3" type="ORF">XAT740_LOCUS3936</name>
</gene>
<dbReference type="EMBL" id="CAJNOR010000155">
    <property type="protein sequence ID" value="CAF0820526.1"/>
    <property type="molecule type" value="Genomic_DNA"/>
</dbReference>
<protein>
    <recommendedName>
        <fullName evidence="2">Nephrocystin 3-like N-terminal domain-containing protein</fullName>
    </recommendedName>
</protein>
<keyword evidence="1" id="KW-0677">Repeat</keyword>
<dbReference type="Gene3D" id="3.40.50.300">
    <property type="entry name" value="P-loop containing nucleotide triphosphate hydrolases"/>
    <property type="match status" value="1"/>
</dbReference>
<dbReference type="InterPro" id="IPR027417">
    <property type="entry name" value="P-loop_NTPase"/>
</dbReference>
<sequence>MFDNIENIKKDLIANKLVIFVGSDVSAYTANDDMQVAYSKVLVQHALHELSKISDEDFNEDIQKLNDPTTDIDEYNRIINRANPYMQEHTDAYQCWLNDTIGKLLPHKPELIQALADFRCPIVTTNYDSLLEDVLHKKSLTWEQYRTDPSLQSLDVHHILHLHGQYQYASSIVLNSDQLFQDKIIRMKFLKLVQGKTLLFIGYGTQQFDPDFSNILKWIFYLSVINRPAIYKLIRSTVQCSILENFVEIPCGNTFEDILSFLKNLSPLSTFRLENHSLSIRREHVRQKYLNYLLEEYGHVSIFGCLNHDLHLPLESVYVELKFDPTHPSIKAMKTVDMTEEFQRRVSSKEFFTDNEKRKILRAIFQHHAYNPQTIYRDLMIDQWLNVLLADDKIFSLTERYVIKDKISNLKRNILFRNNLKEVRQYRIRQAFNEFKHFIILGHPGSGKTTISKWLVTNMARQCLGMQNMLFDEEDTSQEKIPILIPIWKYVDQLKENFNGQKQSLLEFLHEHATFNASVFTDDERKDLSALLSDSLLHGDVLVVFEGLDEVPVHVDRADLMKDINTLLERNIIYDFKTNKLAFSSYEQKEICNTKHPTFGNRFIITSRIEGNYFEDINFYIPRLTIEDMSNESLKLFCNSYTKYIRKVSSEQREYKIDQLYDDITKNQDIFQLAINPQLASVIAAVYHQSNEKLPEKRIDLYEQAIGKMIEHLVQSSVHEQLQLSSVMLWSILQQIAEYLHEKVEGLSEKVLKELIQKSMAATDATDFISQLVEIFKYKVGLLNEFGHDSFRFIHRTFQEYLAAKSLIYCNGMQRSEEIIYDNIQRKIDIPNWRVPLSMTFGILSKQDQNNQLFHNIIERLLPSQTSPTRIVPFVIIDSLNDMFFLSESAECDLIRRLADLLLSDYTNLSGFSRLDEHQKLIHSYFLKLKRTSYQTTLEWFLEQLECDENIAPCANIIYHLNWFNSKFHQRFLINLYNDSATWNWPVDSCLRFYSTEIKNDAIELQLKFRTTLLKNAALTQQIRYDHNWISLISALYGGDDNHQSGKAIVEYHEIEQFLELSDNEMMPFLFYYQDIWGKDQTKYNMARYLENYPAKQYWHVQPIFDERKIYKDSFLTPRILELLLEKKSPKDLMKRLRKELKMDKLNTTEQIDALVASIALGEFDFISTILKEKETALTKALANRIEQLIFTLKDPIARCSSHMNEYLSVIYQKLQDKQLKWNLNFSSYCKVYLSLIAKSGGLPVDTQELAKTVNSMENKSNLNAEYLAYQFTGSSGDFRYHIAVLTDTLTRFGKSDQIIKTFLRINDAVQRCQPIRALPWATDIFPFESSSKNDIPIGFFNCLENFHINVPYLVDGVSMNFFNEGLFHRNRELILPMVLLHFGIMSNQLNRHIIYQTLLPELIEKANVKEFLLEKIHSMSNMYYKSRALYQLAEFYEEKCEELLNESFAVARYIPEAVLQFQVLEKIFNVLHYKAITQTMLIQKVSDELTLVYHKIDDVYDRIIATIRLSFYGTSEFRRTYLRMAIELLKKTNENDKKLKLMMKLKPLIGIYDDLRTDFDGMVNGLQNKTYFHLINSHYGRILSIDQSSSYVQSLFRLFAQLNDAKLLIGNDESLTQLWINLSIDVNNEANIEKLLKIALDKELFLTPLAAIVIDELLEQGKEKTISILFPYLIKPSNEVLPIVHRWFHSSTNQAVRNFAAILLVEARHVFESAIDTIVKLLENDNDQIRYRAQRIFQHPERDPKEPNKRISVIGARTLMQILTHLSEKTYMPRVSVYLRTFFYDLLWDDPVVYLNLLKSITRTQEINSNNLRPIFYLNKMKFINGYTWNAVMNSLQSTFYPCYFEEIFQSTMTLANSNQITENNWNDFVPIISAQDTTQFREQFYVTHTDVEISSLILDEICALTRVHDEEYFEILEAKLLADVCVRVDELLHYNYEQIRRIARCNFYVTNDLIPTVLNMLSNIQITSVMMENLVKWLIPKMASFKDVGNTSLFLMIIEWLLTLLSACVQKDDYLYRKLTNSPHFNKIQLIKLLEKMVHDHPYFPSRGNAFILLAAIDHSDHMVITNSMNTLFDENLVKEYSVIALPLMHMSPNEFINDLLEFLKNESAVKAYEILKIFTELALNEQIDAKSKSKIISYIVKEIGRFESKKPISYYYTDTKIPFTTTLEKELYKSWIKIQGLSGKTQYSIESGQLKQ</sequence>
<evidence type="ECO:0000313" key="3">
    <source>
        <dbReference type="EMBL" id="CAF0820526.1"/>
    </source>
</evidence>
<proteinExistence type="predicted"/>
<keyword evidence="4" id="KW-1185">Reference proteome</keyword>
<evidence type="ECO:0000313" key="4">
    <source>
        <dbReference type="Proteomes" id="UP000663828"/>
    </source>
</evidence>
<dbReference type="SUPFAM" id="SSF48371">
    <property type="entry name" value="ARM repeat"/>
    <property type="match status" value="1"/>
</dbReference>
<accession>A0A813U1Z8</accession>
<dbReference type="InterPro" id="IPR056884">
    <property type="entry name" value="NPHP3-like_N"/>
</dbReference>
<feature type="domain" description="Nephrocystin 3-like N-terminal" evidence="2">
    <location>
        <begin position="437"/>
        <end position="567"/>
    </location>
</feature>
<evidence type="ECO:0000256" key="1">
    <source>
        <dbReference type="ARBA" id="ARBA00022737"/>
    </source>
</evidence>
<organism evidence="3 4">
    <name type="scientific">Adineta ricciae</name>
    <name type="common">Rotifer</name>
    <dbReference type="NCBI Taxonomy" id="249248"/>
    <lineage>
        <taxon>Eukaryota</taxon>
        <taxon>Metazoa</taxon>
        <taxon>Spiralia</taxon>
        <taxon>Gnathifera</taxon>
        <taxon>Rotifera</taxon>
        <taxon>Eurotatoria</taxon>
        <taxon>Bdelloidea</taxon>
        <taxon>Adinetida</taxon>
        <taxon>Adinetidae</taxon>
        <taxon>Adineta</taxon>
    </lineage>
</organism>
<dbReference type="PANTHER" id="PTHR46844">
    <property type="entry name" value="SLR5058 PROTEIN"/>
    <property type="match status" value="1"/>
</dbReference>